<accession>A0A1Y2C4T7</accession>
<dbReference type="SMART" id="SM00672">
    <property type="entry name" value="CAP10"/>
    <property type="match status" value="1"/>
</dbReference>
<gene>
    <name evidence="2" type="ORF">BCR33DRAFT_698971</name>
</gene>
<dbReference type="EMBL" id="MCGO01000030">
    <property type="protein sequence ID" value="ORY42031.1"/>
    <property type="molecule type" value="Genomic_DNA"/>
</dbReference>
<dbReference type="Proteomes" id="UP000193642">
    <property type="component" value="Unassembled WGS sequence"/>
</dbReference>
<dbReference type="OrthoDB" id="202415at2759"/>
<evidence type="ECO:0000259" key="1">
    <source>
        <dbReference type="SMART" id="SM00672"/>
    </source>
</evidence>
<protein>
    <recommendedName>
        <fullName evidence="1">Glycosyl transferase CAP10 domain-containing protein</fullName>
    </recommendedName>
</protein>
<dbReference type="PANTHER" id="PTHR12203:SF107">
    <property type="entry name" value="GLYCOSYL TRANSFERASE CAP10 DOMAIN-CONTAINING PROTEIN"/>
    <property type="match status" value="1"/>
</dbReference>
<reference evidence="2 3" key="1">
    <citation type="submission" date="2016-07" db="EMBL/GenBank/DDBJ databases">
        <title>Pervasive Adenine N6-methylation of Active Genes in Fungi.</title>
        <authorList>
            <consortium name="DOE Joint Genome Institute"/>
            <person name="Mondo S.J."/>
            <person name="Dannebaum R.O."/>
            <person name="Kuo R.C."/>
            <person name="Labutti K."/>
            <person name="Haridas S."/>
            <person name="Kuo A."/>
            <person name="Salamov A."/>
            <person name="Ahrendt S.R."/>
            <person name="Lipzen A."/>
            <person name="Sullivan W."/>
            <person name="Andreopoulos W.B."/>
            <person name="Clum A."/>
            <person name="Lindquist E."/>
            <person name="Daum C."/>
            <person name="Ramamoorthy G.K."/>
            <person name="Gryganskyi A."/>
            <person name="Culley D."/>
            <person name="Magnuson J.K."/>
            <person name="James T.Y."/>
            <person name="O'Malley M.A."/>
            <person name="Stajich J.E."/>
            <person name="Spatafora J.W."/>
            <person name="Visel A."/>
            <person name="Grigoriev I.V."/>
        </authorList>
    </citation>
    <scope>NUCLEOTIDE SEQUENCE [LARGE SCALE GENOMIC DNA]</scope>
    <source>
        <strain evidence="2 3">JEL800</strain>
    </source>
</reference>
<dbReference type="InterPro" id="IPR051091">
    <property type="entry name" value="O-Glucosyltr/Glycosyltrsf_90"/>
</dbReference>
<sequence length="385" mass="44059">MSSTNESFDQNSLDLSLDKCMLHFPRLFEFIDNTTAFYRITRNGSISLNDIDSISMGPGGSHIRAAVLNNTLYIKTFYKGFHTRSLALLFSLNQAISHSPVQLPPSEFVIDTGDHGVPHTLGLWSLARMKSDKSTFLVPDFGFQAWPEVGVLSYTEVRREIEGMIGRGEAGKIEKLLWRGDVTPGPRQEAVELANETWADIQRLNWPCLATPDLPHCANVTDHKTIPQHCAYKYLLQTEGRTYSGRFKYLLNCPSVVIADRLSWDQHFHHLLDSDMNSPDQNVVVIGDVHFKDGLKRMMEGLQMYPEYSEKIRRNAWEVLRNRYLTRAAVMCYWRRLLTEYAGLLDYVPTLEVKGENDDETVYRLTENGKQMAMPYDLFVLGNYS</sequence>
<dbReference type="AlphaFoldDB" id="A0A1Y2C4T7"/>
<keyword evidence="3" id="KW-1185">Reference proteome</keyword>
<dbReference type="InterPro" id="IPR006598">
    <property type="entry name" value="CAP10"/>
</dbReference>
<evidence type="ECO:0000313" key="3">
    <source>
        <dbReference type="Proteomes" id="UP000193642"/>
    </source>
</evidence>
<dbReference type="Pfam" id="PF05686">
    <property type="entry name" value="Glyco_transf_90"/>
    <property type="match status" value="1"/>
</dbReference>
<evidence type="ECO:0000313" key="2">
    <source>
        <dbReference type="EMBL" id="ORY42031.1"/>
    </source>
</evidence>
<proteinExistence type="predicted"/>
<feature type="domain" description="Glycosyl transferase CAP10" evidence="1">
    <location>
        <begin position="102"/>
        <end position="348"/>
    </location>
</feature>
<comment type="caution">
    <text evidence="2">The sequence shown here is derived from an EMBL/GenBank/DDBJ whole genome shotgun (WGS) entry which is preliminary data.</text>
</comment>
<name>A0A1Y2C4T7_9FUNG</name>
<dbReference type="PANTHER" id="PTHR12203">
    <property type="entry name" value="KDEL LYS-ASP-GLU-LEU CONTAINING - RELATED"/>
    <property type="match status" value="1"/>
</dbReference>
<organism evidence="2 3">
    <name type="scientific">Rhizoclosmatium globosum</name>
    <dbReference type="NCBI Taxonomy" id="329046"/>
    <lineage>
        <taxon>Eukaryota</taxon>
        <taxon>Fungi</taxon>
        <taxon>Fungi incertae sedis</taxon>
        <taxon>Chytridiomycota</taxon>
        <taxon>Chytridiomycota incertae sedis</taxon>
        <taxon>Chytridiomycetes</taxon>
        <taxon>Chytridiales</taxon>
        <taxon>Chytriomycetaceae</taxon>
        <taxon>Rhizoclosmatium</taxon>
    </lineage>
</organism>